<keyword evidence="2" id="KW-1185">Reference proteome</keyword>
<accession>A0ABD3EZ38</accession>
<evidence type="ECO:0000313" key="1">
    <source>
        <dbReference type="EMBL" id="KAL3659820.1"/>
    </source>
</evidence>
<sequence>MDHPRYEVSKVSGKTMVKAVENGFLGVVQWLVGVYGGDPTNKFQYKMRQGLVRVRSMDVAAINGQLHVFQYLCIHCRFRVFPGLSYDLRNGWHSNEWTYRSCQRATFESSRGLFFFS</sequence>
<organism evidence="1 2">
    <name type="scientific">Phytophthora oleae</name>
    <dbReference type="NCBI Taxonomy" id="2107226"/>
    <lineage>
        <taxon>Eukaryota</taxon>
        <taxon>Sar</taxon>
        <taxon>Stramenopiles</taxon>
        <taxon>Oomycota</taxon>
        <taxon>Peronosporomycetes</taxon>
        <taxon>Peronosporales</taxon>
        <taxon>Peronosporaceae</taxon>
        <taxon>Phytophthora</taxon>
    </lineage>
</organism>
<protein>
    <submittedName>
        <fullName evidence="1">Uncharacterized protein</fullName>
    </submittedName>
</protein>
<dbReference type="EMBL" id="JBIMZQ010000044">
    <property type="protein sequence ID" value="KAL3659820.1"/>
    <property type="molecule type" value="Genomic_DNA"/>
</dbReference>
<reference evidence="1 2" key="1">
    <citation type="submission" date="2024-09" db="EMBL/GenBank/DDBJ databases">
        <title>Genome sequencing and assembly of Phytophthora oleae, isolate VK10A, causative agent of rot of olive drupes.</title>
        <authorList>
            <person name="Conti Taguali S."/>
            <person name="Riolo M."/>
            <person name="La Spada F."/>
            <person name="Cacciola S.O."/>
            <person name="Dionisio G."/>
        </authorList>
    </citation>
    <scope>NUCLEOTIDE SEQUENCE [LARGE SCALE GENOMIC DNA]</scope>
    <source>
        <strain evidence="1 2">VK10A</strain>
    </source>
</reference>
<evidence type="ECO:0000313" key="2">
    <source>
        <dbReference type="Proteomes" id="UP001632037"/>
    </source>
</evidence>
<dbReference type="Proteomes" id="UP001632037">
    <property type="component" value="Unassembled WGS sequence"/>
</dbReference>
<comment type="caution">
    <text evidence="1">The sequence shown here is derived from an EMBL/GenBank/DDBJ whole genome shotgun (WGS) entry which is preliminary data.</text>
</comment>
<proteinExistence type="predicted"/>
<name>A0ABD3EZ38_9STRA</name>
<dbReference type="AlphaFoldDB" id="A0ABD3EZ38"/>
<gene>
    <name evidence="1" type="ORF">V7S43_015122</name>
</gene>